<dbReference type="PANTHER" id="PTHR31357:SF5">
    <property type="entry name" value="SERPENTINE RECEPTOR CLASS ALPHA-1-RELATED"/>
    <property type="match status" value="1"/>
</dbReference>
<evidence type="ECO:0000256" key="5">
    <source>
        <dbReference type="ARBA" id="ARBA00037994"/>
    </source>
</evidence>
<dbReference type="InterPro" id="IPR019408">
    <property type="entry name" value="7TM_GPCR_serpentine_rcpt_Srab"/>
</dbReference>
<dbReference type="GO" id="GO:0016020">
    <property type="term" value="C:membrane"/>
    <property type="evidence" value="ECO:0007669"/>
    <property type="project" value="UniProtKB-SubCell"/>
</dbReference>
<keyword evidence="7" id="KW-1185">Reference proteome</keyword>
<dbReference type="AlphaFoldDB" id="A0A2A6BMS0"/>
<organism evidence="6 7">
    <name type="scientific">Pristionchus pacificus</name>
    <name type="common">Parasitic nematode worm</name>
    <dbReference type="NCBI Taxonomy" id="54126"/>
    <lineage>
        <taxon>Eukaryota</taxon>
        <taxon>Metazoa</taxon>
        <taxon>Ecdysozoa</taxon>
        <taxon>Nematoda</taxon>
        <taxon>Chromadorea</taxon>
        <taxon>Rhabditida</taxon>
        <taxon>Rhabditina</taxon>
        <taxon>Diplogasteromorpha</taxon>
        <taxon>Diplogasteroidea</taxon>
        <taxon>Neodiplogasteridae</taxon>
        <taxon>Pristionchus</taxon>
    </lineage>
</organism>
<accession>A0A2A6BMS0</accession>
<dbReference type="GO" id="GO:0004984">
    <property type="term" value="F:olfactory receptor activity"/>
    <property type="evidence" value="ECO:0000318"/>
    <property type="project" value="GO_Central"/>
</dbReference>
<protein>
    <submittedName>
        <fullName evidence="6">G protein-coupled receptor</fullName>
    </submittedName>
</protein>
<name>A0A2A6BMS0_PRIPA</name>
<keyword evidence="3" id="KW-1133">Transmembrane helix</keyword>
<dbReference type="PANTHER" id="PTHR31357">
    <property type="entry name" value="SERPENTINE RECEPTOR CLASS ALPHA-10"/>
    <property type="match status" value="1"/>
</dbReference>
<reference evidence="7" key="1">
    <citation type="journal article" date="2008" name="Nat. Genet.">
        <title>The Pristionchus pacificus genome provides a unique perspective on nematode lifestyle and parasitism.</title>
        <authorList>
            <person name="Dieterich C."/>
            <person name="Clifton S.W."/>
            <person name="Schuster L.N."/>
            <person name="Chinwalla A."/>
            <person name="Delehaunty K."/>
            <person name="Dinkelacker I."/>
            <person name="Fulton L."/>
            <person name="Fulton R."/>
            <person name="Godfrey J."/>
            <person name="Minx P."/>
            <person name="Mitreva M."/>
            <person name="Roeseler W."/>
            <person name="Tian H."/>
            <person name="Witte H."/>
            <person name="Yang S.P."/>
            <person name="Wilson R.K."/>
            <person name="Sommer R.J."/>
        </authorList>
    </citation>
    <scope>NUCLEOTIDE SEQUENCE [LARGE SCALE GENOMIC DNA]</scope>
    <source>
        <strain evidence="7">PS312</strain>
    </source>
</reference>
<dbReference type="Proteomes" id="UP000005239">
    <property type="component" value="Unassembled WGS sequence"/>
</dbReference>
<evidence type="ECO:0000256" key="3">
    <source>
        <dbReference type="ARBA" id="ARBA00022989"/>
    </source>
</evidence>
<keyword evidence="4" id="KW-0472">Membrane</keyword>
<proteinExistence type="inferred from homology"/>
<reference evidence="6" key="2">
    <citation type="submission" date="2022-06" db="UniProtKB">
        <authorList>
            <consortium name="EnsemblMetazoa"/>
        </authorList>
    </citation>
    <scope>IDENTIFICATION</scope>
    <source>
        <strain evidence="6">PS312</strain>
    </source>
</reference>
<evidence type="ECO:0000256" key="1">
    <source>
        <dbReference type="ARBA" id="ARBA00004141"/>
    </source>
</evidence>
<evidence type="ECO:0000256" key="4">
    <source>
        <dbReference type="ARBA" id="ARBA00023136"/>
    </source>
</evidence>
<sequence length="333" mass="38933">ELDCAYTEELYNLVPMHVLFWYYGLRKQFDSFQIVISTIAILLVVYIARYALKRTIFEQVSKELIIALSFFIVVYSGCLVIMLIVQLAYRYAASDKCETQVPKLWCIFRYIVTVTAFSFVIVHMGITAQHALSSFGFGRRLQMFVARLSIAVAFVYTIIFGVMSFYKESFEGRIAYCSGFTANSEKILIFNLYLVLIFDILNALASIMLWRHNKSRLRAEQFHDLILAFHRRQNLYAMRQFMPIATLHAVFYVVFFGTIYFSEQIKSRMSPAWYTFTAAISNVIPHYCFFCPLLFVLLIRQGRFERISHINSMIQSENNADEKYFGALRVQWN</sequence>
<accession>A0A8R1YTJ3</accession>
<dbReference type="InterPro" id="IPR051080">
    <property type="entry name" value="Nematode_rcpt-like_serp_alpha"/>
</dbReference>
<evidence type="ECO:0000313" key="6">
    <source>
        <dbReference type="EnsemblMetazoa" id="PPA35922.1"/>
    </source>
</evidence>
<dbReference type="EnsemblMetazoa" id="PPA35922.1">
    <property type="protein sequence ID" value="PPA35922.1"/>
    <property type="gene ID" value="WBGene00274291"/>
</dbReference>
<evidence type="ECO:0000256" key="2">
    <source>
        <dbReference type="ARBA" id="ARBA00022692"/>
    </source>
</evidence>
<dbReference type="Pfam" id="PF10292">
    <property type="entry name" value="7TM_GPCR_Srab"/>
    <property type="match status" value="1"/>
</dbReference>
<gene>
    <name evidence="6" type="primary">WBGene00274291</name>
</gene>
<evidence type="ECO:0000313" key="7">
    <source>
        <dbReference type="Proteomes" id="UP000005239"/>
    </source>
</evidence>
<dbReference type="GO" id="GO:0050907">
    <property type="term" value="P:detection of chemical stimulus involved in sensory perception"/>
    <property type="evidence" value="ECO:0000318"/>
    <property type="project" value="GO_Central"/>
</dbReference>
<keyword evidence="2" id="KW-0812">Transmembrane</keyword>
<comment type="subcellular location">
    <subcellularLocation>
        <location evidence="1">Membrane</location>
        <topology evidence="1">Multi-pass membrane protein</topology>
    </subcellularLocation>
</comment>
<comment type="similarity">
    <text evidence="5">Belongs to the nematode receptor-like protein sra family.</text>
</comment>